<proteinExistence type="predicted"/>
<name>C9YDF9_CURXX</name>
<organism evidence="2">
    <name type="scientific">Curvibacter symbiont subsp. Hydra magnipapillata</name>
    <dbReference type="NCBI Taxonomy" id="667019"/>
    <lineage>
        <taxon>Bacteria</taxon>
        <taxon>Pseudomonadati</taxon>
        <taxon>Pseudomonadota</taxon>
        <taxon>Betaproteobacteria</taxon>
        <taxon>Burkholderiales</taxon>
        <taxon>Comamonadaceae</taxon>
        <taxon>Curvibacter</taxon>
    </lineage>
</organism>
<reference evidence="2" key="1">
    <citation type="journal article" date="2010" name="Nature">
        <title>The Dynamic genome of Hydra.</title>
        <authorList>
            <person name="Chapman J.A."/>
            <person name="Kirkness E.F."/>
            <person name="Simakov O."/>
            <person name="Hampson S.E."/>
            <person name="Mitros T."/>
            <person name="Weinmaier T."/>
            <person name="Rattei T."/>
            <person name="Balasubramanian P.G."/>
            <person name="Borman J."/>
            <person name="Busam D."/>
            <person name="Disbennett K."/>
            <person name="Pfannkoch C."/>
            <person name="Sumin N."/>
            <person name="Sutton G."/>
            <person name="Viswanathan L."/>
            <person name="Walenz B."/>
            <person name="Goodstein D.M."/>
            <person name="Hellsten U."/>
            <person name="Kawashima T."/>
            <person name="Prochnik S.E."/>
            <person name="Putnam N.H."/>
            <person name="Shu S."/>
            <person name="Blumberg B."/>
            <person name="Dana C.E."/>
            <person name="Gee L."/>
            <person name="Kibler D.F."/>
            <person name="Law L."/>
            <person name="Lindgens D."/>
            <person name="Martinez D.E."/>
            <person name="Peng J."/>
            <person name="Wigge P.A."/>
            <person name="Bertulat B."/>
            <person name="Guder C."/>
            <person name="Nakamura Y."/>
            <person name="Ozbek S."/>
            <person name="Watanabe H."/>
            <person name="Khalturin K."/>
            <person name="Hemmrich G."/>
            <person name="Franke A."/>
            <person name="Augustin R."/>
            <person name="Fraune S."/>
            <person name="Hayakawa E."/>
            <person name="Hayakawa S."/>
            <person name="Hirose M."/>
            <person name="Hwang J."/>
            <person name="Ikeo K."/>
            <person name="Nishimiya-Fujisawa C."/>
            <person name="Ogura A."/>
            <person name="Takahashi T."/>
            <person name="Steinmetz P.R."/>
            <person name="Zhang X."/>
            <person name="Aufschnaiter R."/>
            <person name="Eder M.K."/>
            <person name="Gorny A.K."/>
            <person name="Salvenmoser W."/>
            <person name="Heimberg A.M."/>
            <person name="Wheeler B.M."/>
            <person name="Peterson K.J."/>
            <person name="Boettger A."/>
            <person name="Tischler P."/>
            <person name="Wolf A."/>
            <person name="Gojobori T."/>
            <person name="Remington K.A."/>
            <person name="Strausberg R.L."/>
            <person name="Venter J."/>
            <person name="Technau U."/>
            <person name="Hobmayer B."/>
            <person name="Bosch T.C."/>
            <person name="Holstein T.W."/>
            <person name="Fujisawa T."/>
            <person name="Bode H.R."/>
            <person name="David C.N."/>
            <person name="Rokhsar D.S."/>
            <person name="Steele R.E."/>
        </authorList>
    </citation>
    <scope>NUCLEOTIDE SEQUENCE</scope>
</reference>
<evidence type="ECO:0000313" key="2">
    <source>
        <dbReference type="EMBL" id="CBA31205.1"/>
    </source>
</evidence>
<dbReference type="EMBL" id="FN543105">
    <property type="protein sequence ID" value="CBA31205.1"/>
    <property type="molecule type" value="Genomic_DNA"/>
</dbReference>
<evidence type="ECO:0000256" key="1">
    <source>
        <dbReference type="SAM" id="MobiDB-lite"/>
    </source>
</evidence>
<gene>
    <name evidence="2" type="ORF">Csp_C27380</name>
</gene>
<protein>
    <submittedName>
        <fullName evidence="2">Uncharacterized protein</fullName>
    </submittedName>
</protein>
<sequence length="117" mass="12389">MLAQWVSGREPNSRKVGQLTAAPSTQPASTSLTLCAFTITREMPTAKASAQPMAAPAPLACMAGQGTPRSNNGKMLVANRVCPLMPVKSSAAMPMPQPKNRHLLMTVIVTASTMRIR</sequence>
<accession>C9YDF9</accession>
<dbReference type="AlphaFoldDB" id="C9YDF9"/>
<feature type="region of interest" description="Disordered" evidence="1">
    <location>
        <begin position="1"/>
        <end position="28"/>
    </location>
</feature>